<dbReference type="InterPro" id="IPR025398">
    <property type="entry name" value="DUF4371"/>
</dbReference>
<dbReference type="Proteomes" id="UP000694930">
    <property type="component" value="Chromosome 2"/>
</dbReference>
<feature type="non-terminal residue" evidence="3">
    <location>
        <position position="1"/>
    </location>
</feature>
<dbReference type="PANTHER" id="PTHR11697:SF230">
    <property type="entry name" value="ZINC FINGER, MYM DOMAIN CONTAINING 1"/>
    <property type="match status" value="1"/>
</dbReference>
<reference evidence="2" key="1">
    <citation type="journal article" date="2014" name="Nat. Genet.">
        <title>The genome of the stress-tolerant wild tomato species Solanum pennellii.</title>
        <authorList>
            <person name="Bolger A."/>
            <person name="Scossa F."/>
            <person name="Bolger M.E."/>
            <person name="Lanz C."/>
            <person name="Maumus F."/>
            <person name="Tohge T."/>
            <person name="Quesneville H."/>
            <person name="Alseekh S."/>
            <person name="Sorensen I."/>
            <person name="Lichtenstein G."/>
            <person name="Fich E.A."/>
            <person name="Conte M."/>
            <person name="Keller H."/>
            <person name="Schneeberger K."/>
            <person name="Schwacke R."/>
            <person name="Ofner I."/>
            <person name="Vrebalov J."/>
            <person name="Xu Y."/>
            <person name="Osorio S."/>
            <person name="Aflitos S.A."/>
            <person name="Schijlen E."/>
            <person name="Jimenez-Gomez J.M."/>
            <person name="Ryngajllo M."/>
            <person name="Kimura S."/>
            <person name="Kumar R."/>
            <person name="Koenig D."/>
            <person name="Headland L.R."/>
            <person name="Maloof J.N."/>
            <person name="Sinha N."/>
            <person name="van Ham R.C."/>
            <person name="Lankhorst R.K."/>
            <person name="Mao L."/>
            <person name="Vogel A."/>
            <person name="Arsova B."/>
            <person name="Panstruga R."/>
            <person name="Fei Z."/>
            <person name="Rose J.K."/>
            <person name="Zamir D."/>
            <person name="Carrari F."/>
            <person name="Giovannoni J.J."/>
            <person name="Weigel D."/>
            <person name="Usadel B."/>
            <person name="Fernie A.R."/>
        </authorList>
    </citation>
    <scope>NUCLEOTIDE SEQUENCE [LARGE SCALE GENOMIC DNA]</scope>
    <source>
        <strain evidence="2">cv. LA0716</strain>
    </source>
</reference>
<dbReference type="RefSeq" id="XP_015064753.1">
    <property type="nucleotide sequence ID" value="XM_015209267.2"/>
</dbReference>
<dbReference type="PANTHER" id="PTHR11697">
    <property type="entry name" value="GENERAL TRANSCRIPTION FACTOR 2-RELATED ZINC FINGER PROTEIN"/>
    <property type="match status" value="1"/>
</dbReference>
<evidence type="ECO:0000313" key="3">
    <source>
        <dbReference type="RefSeq" id="XP_015064753.1"/>
    </source>
</evidence>
<proteinExistence type="predicted"/>
<keyword evidence="2" id="KW-1185">Reference proteome</keyword>
<accession>A0ABM1G1S0</accession>
<gene>
    <name evidence="3" type="primary">LOC107009972</name>
</gene>
<dbReference type="InterPro" id="IPR055298">
    <property type="entry name" value="AtLOH3-like"/>
</dbReference>
<evidence type="ECO:0000259" key="1">
    <source>
        <dbReference type="Pfam" id="PF14291"/>
    </source>
</evidence>
<name>A0ABM1G1S0_SOLPN</name>
<organism evidence="2 3">
    <name type="scientific">Solanum pennellii</name>
    <name type="common">Tomato</name>
    <name type="synonym">Lycopersicon pennellii</name>
    <dbReference type="NCBI Taxonomy" id="28526"/>
    <lineage>
        <taxon>Eukaryota</taxon>
        <taxon>Viridiplantae</taxon>
        <taxon>Streptophyta</taxon>
        <taxon>Embryophyta</taxon>
        <taxon>Tracheophyta</taxon>
        <taxon>Spermatophyta</taxon>
        <taxon>Magnoliopsida</taxon>
        <taxon>eudicotyledons</taxon>
        <taxon>Gunneridae</taxon>
        <taxon>Pentapetalae</taxon>
        <taxon>asterids</taxon>
        <taxon>lamiids</taxon>
        <taxon>Solanales</taxon>
        <taxon>Solanaceae</taxon>
        <taxon>Solanoideae</taxon>
        <taxon>Solaneae</taxon>
        <taxon>Solanum</taxon>
        <taxon>Solanum subgen. Lycopersicon</taxon>
    </lineage>
</organism>
<evidence type="ECO:0000313" key="2">
    <source>
        <dbReference type="Proteomes" id="UP000694930"/>
    </source>
</evidence>
<sequence>FVRQSKKDIVEACAKETTKANIEDLDDDYFGILVDESNDVSHRESQENKLEELLEFEEVHTGQGLNQEHGLQRSGDTRWGSHFKTLENFLIFFLQLLTCLRI</sequence>
<dbReference type="GeneID" id="107009972"/>
<dbReference type="Pfam" id="PF14291">
    <property type="entry name" value="DUF4371"/>
    <property type="match status" value="1"/>
</dbReference>
<feature type="domain" description="DUF4371" evidence="1">
    <location>
        <begin position="6"/>
        <end position="45"/>
    </location>
</feature>
<reference evidence="3" key="2">
    <citation type="submission" date="2025-08" db="UniProtKB">
        <authorList>
            <consortium name="RefSeq"/>
        </authorList>
    </citation>
    <scope>IDENTIFICATION</scope>
</reference>
<protein>
    <submittedName>
        <fullName evidence="3">Uncharacterized protein LOC107009972</fullName>
    </submittedName>
</protein>